<name>A0A1G9KQG6_9FIRM</name>
<dbReference type="InterPro" id="IPR036554">
    <property type="entry name" value="GHMP_kinase_C_sf"/>
</dbReference>
<keyword evidence="2" id="KW-1185">Reference proteome</keyword>
<protein>
    <submittedName>
        <fullName evidence="1">Uncharacterized protein</fullName>
    </submittedName>
</protein>
<gene>
    <name evidence="1" type="ORF">SAMN04488692_10580</name>
</gene>
<proteinExistence type="predicted"/>
<evidence type="ECO:0000313" key="2">
    <source>
        <dbReference type="Proteomes" id="UP000199476"/>
    </source>
</evidence>
<dbReference type="EMBL" id="FNGO01000005">
    <property type="protein sequence ID" value="SDL52008.1"/>
    <property type="molecule type" value="Genomic_DNA"/>
</dbReference>
<dbReference type="STRING" id="321763.SAMN04488692_10580"/>
<dbReference type="Gene3D" id="3.30.70.3170">
    <property type="match status" value="1"/>
</dbReference>
<accession>A0A1G9KQG6</accession>
<dbReference type="AlphaFoldDB" id="A0A1G9KQG6"/>
<organism evidence="1 2">
    <name type="scientific">Halarsenatibacter silvermanii</name>
    <dbReference type="NCBI Taxonomy" id="321763"/>
    <lineage>
        <taxon>Bacteria</taxon>
        <taxon>Bacillati</taxon>
        <taxon>Bacillota</taxon>
        <taxon>Clostridia</taxon>
        <taxon>Halanaerobiales</taxon>
        <taxon>Halarsenatibacteraceae</taxon>
        <taxon>Halarsenatibacter</taxon>
    </lineage>
</organism>
<dbReference type="SUPFAM" id="SSF55060">
    <property type="entry name" value="GHMP Kinase, C-terminal domain"/>
    <property type="match status" value="1"/>
</dbReference>
<sequence>MTGAGFGGSTVNLVRSEALENFRREVGLRKNLPANDRGQEDPYNMLTEAF</sequence>
<reference evidence="1 2" key="1">
    <citation type="submission" date="2016-10" db="EMBL/GenBank/DDBJ databases">
        <authorList>
            <person name="de Groot N.N."/>
        </authorList>
    </citation>
    <scope>NUCLEOTIDE SEQUENCE [LARGE SCALE GENOMIC DNA]</scope>
    <source>
        <strain evidence="1 2">SLAS-1</strain>
    </source>
</reference>
<evidence type="ECO:0000313" key="1">
    <source>
        <dbReference type="EMBL" id="SDL52008.1"/>
    </source>
</evidence>
<dbReference type="Proteomes" id="UP000199476">
    <property type="component" value="Unassembled WGS sequence"/>
</dbReference>